<keyword evidence="3" id="KW-1185">Reference proteome</keyword>
<dbReference type="AlphaFoldDB" id="L2F8Z6"/>
<dbReference type="GO" id="GO:0016791">
    <property type="term" value="F:phosphatase activity"/>
    <property type="evidence" value="ECO:0007669"/>
    <property type="project" value="TreeGrafter"/>
</dbReference>
<comment type="caution">
    <text evidence="2">The sequence shown here is derived from an EMBL/GenBank/DDBJ whole genome shotgun (WGS) entry which is preliminary data.</text>
</comment>
<proteinExistence type="predicted"/>
<dbReference type="PANTHER" id="PTHR42850">
    <property type="entry name" value="METALLOPHOSPHOESTERASE"/>
    <property type="match status" value="1"/>
</dbReference>
<dbReference type="InterPro" id="IPR029052">
    <property type="entry name" value="Metallo-depent_PP-like"/>
</dbReference>
<dbReference type="GO" id="GO:0005737">
    <property type="term" value="C:cytoplasm"/>
    <property type="evidence" value="ECO:0007669"/>
    <property type="project" value="TreeGrafter"/>
</dbReference>
<dbReference type="Proteomes" id="UP000023795">
    <property type="component" value="Unassembled WGS sequence"/>
</dbReference>
<dbReference type="Pfam" id="PF00149">
    <property type="entry name" value="Metallophos"/>
    <property type="match status" value="1"/>
</dbReference>
<gene>
    <name evidence="2" type="ORF">MOMA_03220</name>
</gene>
<feature type="domain" description="Calcineurin-like phosphoesterase" evidence="1">
    <location>
        <begin position="5"/>
        <end position="86"/>
    </location>
</feature>
<organism evidence="2 3">
    <name type="scientific">Moraxella macacae 0408225</name>
    <dbReference type="NCBI Taxonomy" id="1230338"/>
    <lineage>
        <taxon>Bacteria</taxon>
        <taxon>Pseudomonadati</taxon>
        <taxon>Pseudomonadota</taxon>
        <taxon>Gammaproteobacteria</taxon>
        <taxon>Moraxellales</taxon>
        <taxon>Moraxellaceae</taxon>
        <taxon>Moraxella</taxon>
    </lineage>
</organism>
<dbReference type="PATRIC" id="fig|1230338.3.peg.700"/>
<dbReference type="PANTHER" id="PTHR42850:SF7">
    <property type="entry name" value="BIS(5'-NUCLEOSYL)-TETRAPHOSPHATASE PRPE [ASYMMETRICAL]"/>
    <property type="match status" value="1"/>
</dbReference>
<evidence type="ECO:0000259" key="1">
    <source>
        <dbReference type="Pfam" id="PF00149"/>
    </source>
</evidence>
<dbReference type="STRING" id="1230338.MOMA_03220"/>
<sequence length="311" mass="35562">MIYDIIGDVHGKADKLTGLLTKLGYRFNGEFFVAPPNHQAIFIGDLVDRGEKQLATLNIVFNMIDNDQALAVMGNHEYNALAYATLDERNPTEYLRKHESKHTLQHQAFLDEVGFGTDLHDFWLQRFYELPLWLEFEQACFVHACWDTHAMSVLKQHLTHDNKLTKTALQLTSYQDTPEYNALERVLKGVEIPLPEGIYFVDKEKNMRHNMRVQWWLSQLSNQPIHKIARAMPTDLASVPVDALSEAVDFELTTKKPIFVGHYWLTGIPNMLSDQVVCVDYSAGGNGFLTAYRFDTNNPNLSAANFVQFLP</sequence>
<dbReference type="SUPFAM" id="SSF56300">
    <property type="entry name" value="Metallo-dependent phosphatases"/>
    <property type="match status" value="1"/>
</dbReference>
<dbReference type="InterPro" id="IPR004843">
    <property type="entry name" value="Calcineurin-like_PHP"/>
</dbReference>
<dbReference type="eggNOG" id="COG0639">
    <property type="taxonomic scope" value="Bacteria"/>
</dbReference>
<dbReference type="Gene3D" id="3.60.21.10">
    <property type="match status" value="1"/>
</dbReference>
<accession>L2F8Z6</accession>
<dbReference type="OrthoDB" id="9807890at2"/>
<evidence type="ECO:0000313" key="3">
    <source>
        <dbReference type="Proteomes" id="UP000023795"/>
    </source>
</evidence>
<dbReference type="EMBL" id="ANIN01000001">
    <property type="protein sequence ID" value="ELA09380.1"/>
    <property type="molecule type" value="Genomic_DNA"/>
</dbReference>
<evidence type="ECO:0000313" key="2">
    <source>
        <dbReference type="EMBL" id="ELA09380.1"/>
    </source>
</evidence>
<reference evidence="2 3" key="1">
    <citation type="journal article" date="2013" name="Genome Announc.">
        <title>Genome Sequence of Moraxella macacae 0408225, a Novel Bacterial Species Isolated from a Cynomolgus Macaque with Epistaxis.</title>
        <authorList>
            <person name="Ladner J.T."/>
            <person name="Whitehouse C.A."/>
            <person name="Koroleva G.I."/>
            <person name="Palacios G.F."/>
        </authorList>
    </citation>
    <scope>NUCLEOTIDE SEQUENCE [LARGE SCALE GENOMIC DNA]</scope>
    <source>
        <strain evidence="2 3">0408225</strain>
    </source>
</reference>
<protein>
    <submittedName>
        <fullName evidence="2">Metallophosphoesterase</fullName>
    </submittedName>
</protein>
<name>L2F8Z6_9GAMM</name>
<dbReference type="RefSeq" id="WP_009767200.1">
    <property type="nucleotide sequence ID" value="NZ_ANIN01000001.1"/>
</dbReference>
<dbReference type="InterPro" id="IPR050126">
    <property type="entry name" value="Ap4A_hydrolase"/>
</dbReference>